<dbReference type="AlphaFoldDB" id="A0A2P6MZ43"/>
<name>A0A2P6MZ43_9EUKA</name>
<feature type="chain" id="PRO_5015103858" description="Transmembrane protein" evidence="1">
    <location>
        <begin position="18"/>
        <end position="195"/>
    </location>
</feature>
<gene>
    <name evidence="2" type="ORF">PROFUN_15568</name>
</gene>
<comment type="caution">
    <text evidence="2">The sequence shown here is derived from an EMBL/GenBank/DDBJ whole genome shotgun (WGS) entry which is preliminary data.</text>
</comment>
<dbReference type="Proteomes" id="UP000241769">
    <property type="component" value="Unassembled WGS sequence"/>
</dbReference>
<sequence length="195" mass="20772">MFKSALLLLAIVALGQTLYIQESTFDDDQCVNSTTSYIYREGRCQVTNAFITASTVQYCTSSTVKTTTYVSGSCSGTGATTEQNVNQCLTQTGDRKFSCISAFPYVANSAADTVTVTFGSTDCTGPVDFFAIRLNNNRNTSNCAISECSKNFDGRSSLSVCGSSPQISDYVSRFQGSASSVFVCVGLVFAALALF</sequence>
<evidence type="ECO:0000313" key="2">
    <source>
        <dbReference type="EMBL" id="PRP76954.1"/>
    </source>
</evidence>
<evidence type="ECO:0000256" key="1">
    <source>
        <dbReference type="SAM" id="SignalP"/>
    </source>
</evidence>
<reference evidence="2 3" key="1">
    <citation type="journal article" date="2018" name="Genome Biol. Evol.">
        <title>Multiple Roots of Fruiting Body Formation in Amoebozoa.</title>
        <authorList>
            <person name="Hillmann F."/>
            <person name="Forbes G."/>
            <person name="Novohradska S."/>
            <person name="Ferling I."/>
            <person name="Riege K."/>
            <person name="Groth M."/>
            <person name="Westermann M."/>
            <person name="Marz M."/>
            <person name="Spaller T."/>
            <person name="Winckler T."/>
            <person name="Schaap P."/>
            <person name="Glockner G."/>
        </authorList>
    </citation>
    <scope>NUCLEOTIDE SEQUENCE [LARGE SCALE GENOMIC DNA]</scope>
    <source>
        <strain evidence="2 3">Jena</strain>
    </source>
</reference>
<keyword evidence="1" id="KW-0732">Signal</keyword>
<proteinExistence type="predicted"/>
<evidence type="ECO:0000313" key="3">
    <source>
        <dbReference type="Proteomes" id="UP000241769"/>
    </source>
</evidence>
<accession>A0A2P6MZ43</accession>
<feature type="signal peptide" evidence="1">
    <location>
        <begin position="1"/>
        <end position="17"/>
    </location>
</feature>
<dbReference type="EMBL" id="MDYQ01000291">
    <property type="protein sequence ID" value="PRP76954.1"/>
    <property type="molecule type" value="Genomic_DNA"/>
</dbReference>
<organism evidence="2 3">
    <name type="scientific">Planoprotostelium fungivorum</name>
    <dbReference type="NCBI Taxonomy" id="1890364"/>
    <lineage>
        <taxon>Eukaryota</taxon>
        <taxon>Amoebozoa</taxon>
        <taxon>Evosea</taxon>
        <taxon>Variosea</taxon>
        <taxon>Cavosteliida</taxon>
        <taxon>Cavosteliaceae</taxon>
        <taxon>Planoprotostelium</taxon>
    </lineage>
</organism>
<protein>
    <recommendedName>
        <fullName evidence="4">Transmembrane protein</fullName>
    </recommendedName>
</protein>
<evidence type="ECO:0008006" key="4">
    <source>
        <dbReference type="Google" id="ProtNLM"/>
    </source>
</evidence>
<dbReference type="InParanoid" id="A0A2P6MZ43"/>
<keyword evidence="3" id="KW-1185">Reference proteome</keyword>